<dbReference type="Gene3D" id="3.40.190.290">
    <property type="match status" value="1"/>
</dbReference>
<keyword evidence="7" id="KW-0614">Plasmid</keyword>
<evidence type="ECO:0000256" key="5">
    <source>
        <dbReference type="ARBA" id="ARBA00023163"/>
    </source>
</evidence>
<gene>
    <name evidence="7" type="primary">gltC_4</name>
    <name evidence="7" type="ORF">Mame_04567</name>
</gene>
<dbReference type="PANTHER" id="PTHR30293:SF0">
    <property type="entry name" value="NITROGEN ASSIMILATION REGULATORY PROTEIN NAC"/>
    <property type="match status" value="1"/>
</dbReference>
<name>A0A1U9Z815_9HYPH</name>
<dbReference type="Proteomes" id="UP000191135">
    <property type="component" value="Plasmid pMM593"/>
</dbReference>
<keyword evidence="3" id="KW-0238">DNA-binding</keyword>
<feature type="domain" description="HTH lysR-type" evidence="6">
    <location>
        <begin position="6"/>
        <end position="63"/>
    </location>
</feature>
<keyword evidence="8" id="KW-1185">Reference proteome</keyword>
<comment type="similarity">
    <text evidence="1">Belongs to the LysR transcriptional regulatory family.</text>
</comment>
<protein>
    <submittedName>
        <fullName evidence="7">HTH-type transcriptional regulator GltC</fullName>
    </submittedName>
</protein>
<dbReference type="Gene3D" id="1.10.10.10">
    <property type="entry name" value="Winged helix-like DNA-binding domain superfamily/Winged helix DNA-binding domain"/>
    <property type="match status" value="1"/>
</dbReference>
<keyword evidence="4" id="KW-0010">Activator</keyword>
<dbReference type="KEGG" id="mmed:Mame_04567"/>
<geneLocation type="plasmid" evidence="8">
    <name>pmm593</name>
</geneLocation>
<dbReference type="PROSITE" id="PS50931">
    <property type="entry name" value="HTH_LYSR"/>
    <property type="match status" value="1"/>
</dbReference>
<dbReference type="RefSeq" id="WP_018067261.1">
    <property type="nucleotide sequence ID" value="NZ_AQWH01000037.1"/>
</dbReference>
<dbReference type="InterPro" id="IPR036388">
    <property type="entry name" value="WH-like_DNA-bd_sf"/>
</dbReference>
<dbReference type="Pfam" id="PF00126">
    <property type="entry name" value="HTH_1"/>
    <property type="match status" value="1"/>
</dbReference>
<keyword evidence="5" id="KW-0804">Transcription</keyword>
<dbReference type="InterPro" id="IPR005119">
    <property type="entry name" value="LysR_subst-bd"/>
</dbReference>
<evidence type="ECO:0000256" key="1">
    <source>
        <dbReference type="ARBA" id="ARBA00009437"/>
    </source>
</evidence>
<dbReference type="SUPFAM" id="SSF46785">
    <property type="entry name" value="Winged helix' DNA-binding domain"/>
    <property type="match status" value="1"/>
</dbReference>
<dbReference type="FunFam" id="1.10.10.10:FF:000001">
    <property type="entry name" value="LysR family transcriptional regulator"/>
    <property type="match status" value="1"/>
</dbReference>
<dbReference type="InterPro" id="IPR036390">
    <property type="entry name" value="WH_DNA-bd_sf"/>
</dbReference>
<dbReference type="EMBL" id="CP020331">
    <property type="protein sequence ID" value="AQZ53859.1"/>
    <property type="molecule type" value="Genomic_DNA"/>
</dbReference>
<dbReference type="OrthoDB" id="9787460at2"/>
<dbReference type="PRINTS" id="PR00039">
    <property type="entry name" value="HTHLYSR"/>
</dbReference>
<dbReference type="GO" id="GO:2000142">
    <property type="term" value="P:regulation of DNA-templated transcription initiation"/>
    <property type="evidence" value="ECO:0007669"/>
    <property type="project" value="TreeGrafter"/>
</dbReference>
<evidence type="ECO:0000256" key="3">
    <source>
        <dbReference type="ARBA" id="ARBA00023125"/>
    </source>
</evidence>
<dbReference type="GO" id="GO:0003700">
    <property type="term" value="F:DNA-binding transcription factor activity"/>
    <property type="evidence" value="ECO:0007669"/>
    <property type="project" value="InterPro"/>
</dbReference>
<accession>A0A1U9Z815</accession>
<reference evidence="7 8" key="1">
    <citation type="submission" date="2017-03" db="EMBL/GenBank/DDBJ databases">
        <title>Foreign affairs: Plasmid Transfer between Roseobacters and Rhizobia.</title>
        <authorList>
            <person name="Bartling P."/>
            <person name="Bunk B."/>
            <person name="Overmann J."/>
            <person name="Brinkmann H."/>
            <person name="Petersen J."/>
        </authorList>
    </citation>
    <scope>NUCLEOTIDE SEQUENCE [LARGE SCALE GENOMIC DNA]</scope>
    <source>
        <strain evidence="7 8">MACL11</strain>
        <plasmid evidence="8">Plasmid pmm593</plasmid>
    </source>
</reference>
<evidence type="ECO:0000256" key="2">
    <source>
        <dbReference type="ARBA" id="ARBA00023015"/>
    </source>
</evidence>
<sequence>MSDWEPDIRTLRCFVTVAEERNITRAASRLNIAQPALSRKIASLENDLKVTLFERSVRGVEVTPAGKVLLDRAYTLFGQLAQTYHDLTASSERPAGTVVVGMPPTPGEFICPPLLERIKERFPDIVLRFQEGFSRELEDLLLNGQISLAVMHNPPERADISSQELLVEKLHLIGCAGSLDRPSYTLAEAAALPLIMPSRSNYLRLLADQHAEKIGTSLNVVQRVDGIWHLKALVRGGHGYTLLTFGGVLTEFHLGTLSAVPIVAPEIEWRLCTAIKTDRRHNLAVSAVEAVIAEIVRELVERNIWH</sequence>
<organism evidence="7 8">
    <name type="scientific">Martelella mediterranea DSM 17316</name>
    <dbReference type="NCBI Taxonomy" id="1122214"/>
    <lineage>
        <taxon>Bacteria</taxon>
        <taxon>Pseudomonadati</taxon>
        <taxon>Pseudomonadota</taxon>
        <taxon>Alphaproteobacteria</taxon>
        <taxon>Hyphomicrobiales</taxon>
        <taxon>Aurantimonadaceae</taxon>
        <taxon>Martelella</taxon>
    </lineage>
</organism>
<proteinExistence type="inferred from homology"/>
<dbReference type="SUPFAM" id="SSF53850">
    <property type="entry name" value="Periplasmic binding protein-like II"/>
    <property type="match status" value="1"/>
</dbReference>
<dbReference type="PANTHER" id="PTHR30293">
    <property type="entry name" value="TRANSCRIPTIONAL REGULATORY PROTEIN NAC-RELATED"/>
    <property type="match status" value="1"/>
</dbReference>
<dbReference type="InterPro" id="IPR000847">
    <property type="entry name" value="LysR_HTH_N"/>
</dbReference>
<evidence type="ECO:0000313" key="8">
    <source>
        <dbReference type="Proteomes" id="UP000191135"/>
    </source>
</evidence>
<keyword evidence="2" id="KW-0805">Transcription regulation</keyword>
<dbReference type="eggNOG" id="COG0583">
    <property type="taxonomic scope" value="Bacteria"/>
</dbReference>
<evidence type="ECO:0000256" key="4">
    <source>
        <dbReference type="ARBA" id="ARBA00023159"/>
    </source>
</evidence>
<dbReference type="Pfam" id="PF03466">
    <property type="entry name" value="LysR_substrate"/>
    <property type="match status" value="1"/>
</dbReference>
<dbReference type="GO" id="GO:0003677">
    <property type="term" value="F:DNA binding"/>
    <property type="evidence" value="ECO:0007669"/>
    <property type="project" value="UniProtKB-KW"/>
</dbReference>
<evidence type="ECO:0000259" key="6">
    <source>
        <dbReference type="PROSITE" id="PS50931"/>
    </source>
</evidence>
<evidence type="ECO:0000313" key="7">
    <source>
        <dbReference type="EMBL" id="AQZ53859.1"/>
    </source>
</evidence>
<dbReference type="AlphaFoldDB" id="A0A1U9Z815"/>